<sequence>MHPPLSTDLETPTVQQFHRSSSVSSIQTFPGAVAMLTYTPEQFYPQYSHLHPPPVHPAFRNPAYAHGIGPGYAHPPGPGLAHLHLHPPGAPYYPYSDPQYMNHPYLPSAPAADPSLSGHPSMHSSGGQPSEIMKVDPDTGAPLQSEAPLPLPSDPLTSTMTAVVAPVIVQLTKVPTGQAMDPEPVVDQDLSLMLSVAHVPIIVQSTTPVTVQPTTPTRCASGDEEFLTPSAAQVPIMQSTTPPIAVQPTTPTRRASGDDHTEPNVEAFFASPTVGWLSEKSRAALLAGFKELDMVAKQISLDLGLSVAQVLDWWDGLNNCGITNWNMYQAFFEAFQVQELSRLDEKDRPRLGTIPSKATVSAAYLCFKCHLKEKYPVVLRSWYSVRQLSDSANLSITQHSREFKKYIDNLETTIRNASAHLGFETIILAVGGIVNQDQNLAHIGGSEATQEFFSERYQTTNQAAISHLKAHV</sequence>
<evidence type="ECO:0000313" key="3">
    <source>
        <dbReference type="Proteomes" id="UP000724874"/>
    </source>
</evidence>
<feature type="region of interest" description="Disordered" evidence="1">
    <location>
        <begin position="108"/>
        <end position="150"/>
    </location>
</feature>
<feature type="compositionally biased region" description="Polar residues" evidence="1">
    <location>
        <begin position="242"/>
        <end position="253"/>
    </location>
</feature>
<accession>A0A9P5NUV8</accession>
<dbReference type="Proteomes" id="UP000724874">
    <property type="component" value="Unassembled WGS sequence"/>
</dbReference>
<dbReference type="AlphaFoldDB" id="A0A9P5NUV8"/>
<keyword evidence="3" id="KW-1185">Reference proteome</keyword>
<name>A0A9P5NUV8_GYMJU</name>
<comment type="caution">
    <text evidence="2">The sequence shown here is derived from an EMBL/GenBank/DDBJ whole genome shotgun (WGS) entry which is preliminary data.</text>
</comment>
<reference evidence="2" key="1">
    <citation type="submission" date="2020-11" db="EMBL/GenBank/DDBJ databases">
        <authorList>
            <consortium name="DOE Joint Genome Institute"/>
            <person name="Ahrendt S."/>
            <person name="Riley R."/>
            <person name="Andreopoulos W."/>
            <person name="LaButti K."/>
            <person name="Pangilinan J."/>
            <person name="Ruiz-duenas F.J."/>
            <person name="Barrasa J.M."/>
            <person name="Sanchez-Garcia M."/>
            <person name="Camarero S."/>
            <person name="Miyauchi S."/>
            <person name="Serrano A."/>
            <person name="Linde D."/>
            <person name="Babiker R."/>
            <person name="Drula E."/>
            <person name="Ayuso-Fernandez I."/>
            <person name="Pacheco R."/>
            <person name="Padilla G."/>
            <person name="Ferreira P."/>
            <person name="Barriuso J."/>
            <person name="Kellner H."/>
            <person name="Castanera R."/>
            <person name="Alfaro M."/>
            <person name="Ramirez L."/>
            <person name="Pisabarro A.G."/>
            <person name="Kuo A."/>
            <person name="Tritt A."/>
            <person name="Lipzen A."/>
            <person name="He G."/>
            <person name="Yan M."/>
            <person name="Ng V."/>
            <person name="Cullen D."/>
            <person name="Martin F."/>
            <person name="Rosso M.-N."/>
            <person name="Henrissat B."/>
            <person name="Hibbett D."/>
            <person name="Martinez A.T."/>
            <person name="Grigoriev I.V."/>
        </authorList>
    </citation>
    <scope>NUCLEOTIDE SEQUENCE</scope>
    <source>
        <strain evidence="2">AH 44721</strain>
    </source>
</reference>
<gene>
    <name evidence="2" type="ORF">CPB84DRAFT_1843832</name>
</gene>
<feature type="region of interest" description="Disordered" evidence="1">
    <location>
        <begin position="242"/>
        <end position="261"/>
    </location>
</feature>
<organism evidence="2 3">
    <name type="scientific">Gymnopilus junonius</name>
    <name type="common">Spectacular rustgill mushroom</name>
    <name type="synonym">Gymnopilus spectabilis subsp. junonius</name>
    <dbReference type="NCBI Taxonomy" id="109634"/>
    <lineage>
        <taxon>Eukaryota</taxon>
        <taxon>Fungi</taxon>
        <taxon>Dikarya</taxon>
        <taxon>Basidiomycota</taxon>
        <taxon>Agaricomycotina</taxon>
        <taxon>Agaricomycetes</taxon>
        <taxon>Agaricomycetidae</taxon>
        <taxon>Agaricales</taxon>
        <taxon>Agaricineae</taxon>
        <taxon>Hymenogastraceae</taxon>
        <taxon>Gymnopilus</taxon>
    </lineage>
</organism>
<dbReference type="EMBL" id="JADNYJ010000014">
    <property type="protein sequence ID" value="KAF8907610.1"/>
    <property type="molecule type" value="Genomic_DNA"/>
</dbReference>
<proteinExistence type="predicted"/>
<evidence type="ECO:0000313" key="2">
    <source>
        <dbReference type="EMBL" id="KAF8907610.1"/>
    </source>
</evidence>
<dbReference type="OrthoDB" id="3061191at2759"/>
<evidence type="ECO:0000256" key="1">
    <source>
        <dbReference type="SAM" id="MobiDB-lite"/>
    </source>
</evidence>
<protein>
    <submittedName>
        <fullName evidence="2">Uncharacterized protein</fullName>
    </submittedName>
</protein>